<reference evidence="17 18" key="1">
    <citation type="submission" date="2016-08" db="EMBL/GenBank/DDBJ databases">
        <authorList>
            <person name="Seilhamer J.J."/>
        </authorList>
    </citation>
    <scope>NUCLEOTIDE SEQUENCE [LARGE SCALE GENOMIC DNA]</scope>
    <source>
        <strain evidence="17 18">PH27A</strain>
    </source>
</reference>
<dbReference type="InterPro" id="IPR013986">
    <property type="entry name" value="DExx_box_DNA_helicase_dom_sf"/>
</dbReference>
<dbReference type="CDD" id="cd17932">
    <property type="entry name" value="DEXQc_UvrD"/>
    <property type="match status" value="1"/>
</dbReference>
<evidence type="ECO:0000256" key="14">
    <source>
        <dbReference type="PROSITE-ProRule" id="PRU00560"/>
    </source>
</evidence>
<evidence type="ECO:0000256" key="11">
    <source>
        <dbReference type="ARBA" id="ARBA00034808"/>
    </source>
</evidence>
<dbReference type="EMBL" id="MDTQ01000001">
    <property type="protein sequence ID" value="ODC04938.1"/>
    <property type="molecule type" value="Genomic_DNA"/>
</dbReference>
<feature type="domain" description="UvrD-like helicase ATP-binding" evidence="15">
    <location>
        <begin position="8"/>
        <end position="285"/>
    </location>
</feature>
<dbReference type="Pfam" id="PF21196">
    <property type="entry name" value="PcrA_UvrD_tudor"/>
    <property type="match status" value="1"/>
</dbReference>
<dbReference type="GO" id="GO:0033202">
    <property type="term" value="C:DNA helicase complex"/>
    <property type="evidence" value="ECO:0007669"/>
    <property type="project" value="TreeGrafter"/>
</dbReference>
<dbReference type="NCBIfam" id="NF008743">
    <property type="entry name" value="PRK11773.1"/>
    <property type="match status" value="1"/>
</dbReference>
<evidence type="ECO:0000259" key="15">
    <source>
        <dbReference type="PROSITE" id="PS51198"/>
    </source>
</evidence>
<comment type="catalytic activity">
    <reaction evidence="13">
        <text>ATP + H2O = ADP + phosphate + H(+)</text>
        <dbReference type="Rhea" id="RHEA:13065"/>
        <dbReference type="ChEBI" id="CHEBI:15377"/>
        <dbReference type="ChEBI" id="CHEBI:15378"/>
        <dbReference type="ChEBI" id="CHEBI:30616"/>
        <dbReference type="ChEBI" id="CHEBI:43474"/>
        <dbReference type="ChEBI" id="CHEBI:456216"/>
        <dbReference type="EC" id="5.6.2.4"/>
    </reaction>
</comment>
<dbReference type="Gene3D" id="3.40.50.300">
    <property type="entry name" value="P-loop containing nucleotide triphosphate hydrolases"/>
    <property type="match status" value="2"/>
</dbReference>
<organism evidence="17 18">
    <name type="scientific">Terasakiispira papahanaumokuakeensis</name>
    <dbReference type="NCBI Taxonomy" id="197479"/>
    <lineage>
        <taxon>Bacteria</taxon>
        <taxon>Pseudomonadati</taxon>
        <taxon>Pseudomonadota</taxon>
        <taxon>Gammaproteobacteria</taxon>
        <taxon>Oceanospirillales</taxon>
        <taxon>Terasakiispira</taxon>
    </lineage>
</organism>
<evidence type="ECO:0000256" key="6">
    <source>
        <dbReference type="ARBA" id="ARBA00022840"/>
    </source>
</evidence>
<gene>
    <name evidence="17" type="ORF">BFW38_16755</name>
</gene>
<comment type="catalytic activity">
    <reaction evidence="10">
        <text>Couples ATP hydrolysis with the unwinding of duplex DNA by translocating in the 3'-5' direction.</text>
        <dbReference type="EC" id="5.6.2.4"/>
    </reaction>
</comment>
<dbReference type="RefSeq" id="WP_068999939.1">
    <property type="nucleotide sequence ID" value="NZ_MDTQ01000001.1"/>
</dbReference>
<dbReference type="Proteomes" id="UP000094291">
    <property type="component" value="Unassembled WGS sequence"/>
</dbReference>
<feature type="binding site" evidence="14">
    <location>
        <begin position="29"/>
        <end position="36"/>
    </location>
    <ligand>
        <name>ATP</name>
        <dbReference type="ChEBI" id="CHEBI:30616"/>
    </ligand>
</feature>
<keyword evidence="6 14" id="KW-0067">ATP-binding</keyword>
<dbReference type="GO" id="GO:0009314">
    <property type="term" value="P:response to radiation"/>
    <property type="evidence" value="ECO:0007669"/>
    <property type="project" value="UniProtKB-ARBA"/>
</dbReference>
<evidence type="ECO:0000313" key="17">
    <source>
        <dbReference type="EMBL" id="ODC04938.1"/>
    </source>
</evidence>
<keyword evidence="9" id="KW-0413">Isomerase</keyword>
<feature type="domain" description="UvrD-like helicase C-terminal" evidence="16">
    <location>
        <begin position="286"/>
        <end position="573"/>
    </location>
</feature>
<evidence type="ECO:0000256" key="4">
    <source>
        <dbReference type="ARBA" id="ARBA00022801"/>
    </source>
</evidence>
<dbReference type="GO" id="GO:0000725">
    <property type="term" value="P:recombinational repair"/>
    <property type="evidence" value="ECO:0007669"/>
    <property type="project" value="TreeGrafter"/>
</dbReference>
<dbReference type="FunFam" id="1.10.10.160:FF:000001">
    <property type="entry name" value="ATP-dependent DNA helicase"/>
    <property type="match status" value="1"/>
</dbReference>
<dbReference type="Gene3D" id="1.10.486.10">
    <property type="entry name" value="PCRA, domain 4"/>
    <property type="match status" value="1"/>
</dbReference>
<keyword evidence="3" id="KW-0227">DNA damage</keyword>
<dbReference type="GO" id="GO:0005524">
    <property type="term" value="F:ATP binding"/>
    <property type="evidence" value="ECO:0007669"/>
    <property type="project" value="UniProtKB-UniRule"/>
</dbReference>
<comment type="similarity">
    <text evidence="1">Belongs to the helicase family. UvrD subfamily.</text>
</comment>
<dbReference type="GO" id="GO:0043138">
    <property type="term" value="F:3'-5' DNA helicase activity"/>
    <property type="evidence" value="ECO:0007669"/>
    <property type="project" value="UniProtKB-EC"/>
</dbReference>
<dbReference type="PROSITE" id="PS51198">
    <property type="entry name" value="UVRD_HELICASE_ATP_BIND"/>
    <property type="match status" value="1"/>
</dbReference>
<dbReference type="GO" id="GO:0003677">
    <property type="term" value="F:DNA binding"/>
    <property type="evidence" value="ECO:0007669"/>
    <property type="project" value="UniProtKB-KW"/>
</dbReference>
<evidence type="ECO:0000256" key="12">
    <source>
        <dbReference type="ARBA" id="ARBA00034923"/>
    </source>
</evidence>
<sequence>MDVTAIIESLNAAQREAVCADEHDQLVLAGAGSGKTRVLVHRIAWLLATAGHSPHDLLAVTFTNKAAREMRLRLEALLGLNLRSMWVGTFHSLSHRLLRTHWKDAQLPQHFQILDSDDQLRVIKRLMKDLGVDDDRFPPKQAQWFINGQKDEGRRAAHVLARGEFERGMAEIYAAYEERCQQQGLVDFAELLLRALELLRDTPLLLQHYQNRFKHILVDEFQDTNTLQYAWLRLLRGPNSCLMAVGDDDQSIYGWRGAKIENIQRFTEDFSGAKTVRLEQNYRSTGTILDAANALISHNTGRLGKELWTDGASGEPISVYAAFNEQDEARFIVDLIQQHVQDGGLRRECAILYRSNAQSRTLEETLLRQQVPYRIYGGQRFYERLEIKNALAYLRLMVNRDDAPAFERVINTPTRGIGTTTLEKLRARARDEGQSLWQAAIEMISGGLLKGRAATSVQAFIQLIERLDEQSLPLPLHEQVELVLNDTQLMDFHAQEKGEKGQARVENLKELITAVRQYDPALPVTMSDDGEINLEGRAALEHFLAEATLDAGDTQAEEDQDAVQMMTLHTAKGLEFPLVFIAGVEEGLFPHQMSIEEGADRLEEERRLCYVGITRAMKKLYLTHAESRRIYGRDNLCRPSRFISELPENLLQEVRLRASISRPVSARPQVRHQGMAQSQAEEVGLRVGQQVSHPKFGAGIILHAEGDGPKTRLLINFDEVGEKWLVLGFAPLTPLD</sequence>
<dbReference type="InterPro" id="IPR014016">
    <property type="entry name" value="UvrD-like_ATP-bd"/>
</dbReference>
<dbReference type="Pfam" id="PF00580">
    <property type="entry name" value="UvrD-helicase"/>
    <property type="match status" value="1"/>
</dbReference>
<evidence type="ECO:0000256" key="7">
    <source>
        <dbReference type="ARBA" id="ARBA00023125"/>
    </source>
</evidence>
<evidence type="ECO:0000256" key="10">
    <source>
        <dbReference type="ARBA" id="ARBA00034617"/>
    </source>
</evidence>
<dbReference type="PROSITE" id="PS51217">
    <property type="entry name" value="UVRD_HELICASE_CTER"/>
    <property type="match status" value="1"/>
</dbReference>
<keyword evidence="7" id="KW-0238">DNA-binding</keyword>
<dbReference type="CDD" id="cd18807">
    <property type="entry name" value="SF1_C_UvrD"/>
    <property type="match status" value="1"/>
</dbReference>
<dbReference type="InterPro" id="IPR000212">
    <property type="entry name" value="DNA_helicase_UvrD/REP"/>
</dbReference>
<keyword evidence="2 14" id="KW-0547">Nucleotide-binding</keyword>
<dbReference type="FunFam" id="3.40.50.300:FF:001201">
    <property type="entry name" value="ATP-dependent DNA helicase UvrD2"/>
    <property type="match status" value="1"/>
</dbReference>
<proteinExistence type="inferred from homology"/>
<dbReference type="InterPro" id="IPR027417">
    <property type="entry name" value="P-loop_NTPase"/>
</dbReference>
<dbReference type="PANTHER" id="PTHR11070:SF2">
    <property type="entry name" value="ATP-DEPENDENT DNA HELICASE SRS2"/>
    <property type="match status" value="1"/>
</dbReference>
<dbReference type="PANTHER" id="PTHR11070">
    <property type="entry name" value="UVRD / RECB / PCRA DNA HELICASE FAMILY MEMBER"/>
    <property type="match status" value="1"/>
</dbReference>
<dbReference type="Pfam" id="PF13361">
    <property type="entry name" value="UvrD_C"/>
    <property type="match status" value="1"/>
</dbReference>
<evidence type="ECO:0000256" key="2">
    <source>
        <dbReference type="ARBA" id="ARBA00022741"/>
    </source>
</evidence>
<dbReference type="GO" id="GO:0016887">
    <property type="term" value="F:ATP hydrolysis activity"/>
    <property type="evidence" value="ECO:0007669"/>
    <property type="project" value="RHEA"/>
</dbReference>
<comment type="caution">
    <text evidence="17">The sequence shown here is derived from an EMBL/GenBank/DDBJ whole genome shotgun (WGS) entry which is preliminary data.</text>
</comment>
<keyword evidence="4 14" id="KW-0378">Hydrolase</keyword>
<dbReference type="SUPFAM" id="SSF52540">
    <property type="entry name" value="P-loop containing nucleoside triphosphate hydrolases"/>
    <property type="match status" value="1"/>
</dbReference>
<evidence type="ECO:0000256" key="8">
    <source>
        <dbReference type="ARBA" id="ARBA00023204"/>
    </source>
</evidence>
<dbReference type="OrthoDB" id="9806690at2"/>
<dbReference type="AlphaFoldDB" id="A0A1E2VD44"/>
<evidence type="ECO:0000256" key="5">
    <source>
        <dbReference type="ARBA" id="ARBA00022806"/>
    </source>
</evidence>
<keyword evidence="8" id="KW-0234">DNA repair</keyword>
<dbReference type="GO" id="GO:0005829">
    <property type="term" value="C:cytosol"/>
    <property type="evidence" value="ECO:0007669"/>
    <property type="project" value="TreeGrafter"/>
</dbReference>
<evidence type="ECO:0000256" key="1">
    <source>
        <dbReference type="ARBA" id="ARBA00009922"/>
    </source>
</evidence>
<dbReference type="STRING" id="197479.BFW38_16755"/>
<evidence type="ECO:0000256" key="13">
    <source>
        <dbReference type="ARBA" id="ARBA00048988"/>
    </source>
</evidence>
<dbReference type="InterPro" id="IPR014017">
    <property type="entry name" value="DNA_helicase_UvrD-like_C"/>
</dbReference>
<evidence type="ECO:0000256" key="9">
    <source>
        <dbReference type="ARBA" id="ARBA00023235"/>
    </source>
</evidence>
<evidence type="ECO:0000256" key="3">
    <source>
        <dbReference type="ARBA" id="ARBA00022763"/>
    </source>
</evidence>
<keyword evidence="18" id="KW-1185">Reference proteome</keyword>
<evidence type="ECO:0000259" key="16">
    <source>
        <dbReference type="PROSITE" id="PS51217"/>
    </source>
</evidence>
<keyword evidence="5 14" id="KW-0347">Helicase</keyword>
<dbReference type="Gene3D" id="1.10.10.160">
    <property type="match status" value="1"/>
</dbReference>
<evidence type="ECO:0000313" key="18">
    <source>
        <dbReference type="Proteomes" id="UP000094291"/>
    </source>
</evidence>
<accession>A0A1E2VD44</accession>
<dbReference type="EC" id="5.6.2.4" evidence="11"/>
<protein>
    <recommendedName>
        <fullName evidence="11">DNA 3'-5' helicase</fullName>
        <ecNumber evidence="11">5.6.2.4</ecNumber>
    </recommendedName>
    <alternativeName>
        <fullName evidence="12">DNA 3'-5' helicase II</fullName>
    </alternativeName>
</protein>
<name>A0A1E2VD44_9GAMM</name>